<proteinExistence type="predicted"/>
<dbReference type="CDD" id="cd05380">
    <property type="entry name" value="CAP_euk"/>
    <property type="match status" value="1"/>
</dbReference>
<dbReference type="SMART" id="SM00198">
    <property type="entry name" value="SCP"/>
    <property type="match status" value="1"/>
</dbReference>
<dbReference type="InterPro" id="IPR014044">
    <property type="entry name" value="CAP_dom"/>
</dbReference>
<protein>
    <submittedName>
        <fullName evidence="2">SCP-like protein</fullName>
    </submittedName>
</protein>
<dbReference type="SUPFAM" id="SSF55797">
    <property type="entry name" value="PR-1-like"/>
    <property type="match status" value="1"/>
</dbReference>
<accession>W2T579</accession>
<evidence type="ECO:0000313" key="2">
    <source>
        <dbReference type="EMBL" id="ETN77068.1"/>
    </source>
</evidence>
<sequence length="376" mass="40789">MPQAHAHKDRMCTDWQTWDCLLEIRAQEAVDRCDGKITALPGQAALIKTIDLNVCNAIPLLKQTVDGWWSEVTTTGVQNPPLFTSDNLKSFATTYDCNAETTAYAWVQACSNTESPANNRSGYAENRHNFPNLVLNNTVVATRSCHRWWRQIESFSVPQGTNIFQTNEGISNFAQMAWDTHEKIGCAIKKCPDFILSVCHYGPGAGQPGNQIYKMGPTCRRCPAGTTGGERRWMRIRRKTDNIVCVFTGRTDNEKIEEQAVVAVLAEDQVVVVVQDEEQAAALALAVEQAVALVLAVEQAAALVLAVEQAAALVLAVEQAAALVLAAEQAAALASVEEQALVVVQVEEQVVVLASASLTPSLVVSSPEVVQFDVPA</sequence>
<dbReference type="KEGG" id="nai:NECAME_11294"/>
<organism evidence="2 3">
    <name type="scientific">Necator americanus</name>
    <name type="common">Human hookworm</name>
    <dbReference type="NCBI Taxonomy" id="51031"/>
    <lineage>
        <taxon>Eukaryota</taxon>
        <taxon>Metazoa</taxon>
        <taxon>Ecdysozoa</taxon>
        <taxon>Nematoda</taxon>
        <taxon>Chromadorea</taxon>
        <taxon>Rhabditida</taxon>
        <taxon>Rhabditina</taxon>
        <taxon>Rhabditomorpha</taxon>
        <taxon>Strongyloidea</taxon>
        <taxon>Ancylostomatidae</taxon>
        <taxon>Bunostominae</taxon>
        <taxon>Necator</taxon>
    </lineage>
</organism>
<feature type="domain" description="SCP" evidence="1">
    <location>
        <begin position="76"/>
        <end position="213"/>
    </location>
</feature>
<dbReference type="InterPro" id="IPR035940">
    <property type="entry name" value="CAP_sf"/>
</dbReference>
<dbReference type="OrthoDB" id="5876828at2759"/>
<keyword evidence="3" id="KW-1185">Reference proteome</keyword>
<evidence type="ECO:0000313" key="3">
    <source>
        <dbReference type="Proteomes" id="UP000053676"/>
    </source>
</evidence>
<dbReference type="AlphaFoldDB" id="W2T579"/>
<name>W2T579_NECAM</name>
<dbReference type="Gene3D" id="3.40.33.10">
    <property type="entry name" value="CAP"/>
    <property type="match status" value="2"/>
</dbReference>
<dbReference type="EMBL" id="KI660195">
    <property type="protein sequence ID" value="ETN77068.1"/>
    <property type="molecule type" value="Genomic_DNA"/>
</dbReference>
<dbReference type="STRING" id="51031.W2T579"/>
<dbReference type="Pfam" id="PF00188">
    <property type="entry name" value="CAP"/>
    <property type="match status" value="1"/>
</dbReference>
<evidence type="ECO:0000259" key="1">
    <source>
        <dbReference type="SMART" id="SM00198"/>
    </source>
</evidence>
<dbReference type="Proteomes" id="UP000053676">
    <property type="component" value="Unassembled WGS sequence"/>
</dbReference>
<reference evidence="3" key="1">
    <citation type="journal article" date="2014" name="Nat. Genet.">
        <title>Genome of the human hookworm Necator americanus.</title>
        <authorList>
            <person name="Tang Y.T."/>
            <person name="Gao X."/>
            <person name="Rosa B.A."/>
            <person name="Abubucker S."/>
            <person name="Hallsworth-Pepin K."/>
            <person name="Martin J."/>
            <person name="Tyagi R."/>
            <person name="Heizer E."/>
            <person name="Zhang X."/>
            <person name="Bhonagiri-Palsikar V."/>
            <person name="Minx P."/>
            <person name="Warren W.C."/>
            <person name="Wang Q."/>
            <person name="Zhan B."/>
            <person name="Hotez P.J."/>
            <person name="Sternberg P.W."/>
            <person name="Dougall A."/>
            <person name="Gaze S.T."/>
            <person name="Mulvenna J."/>
            <person name="Sotillo J."/>
            <person name="Ranganathan S."/>
            <person name="Rabelo E.M."/>
            <person name="Wilson R.K."/>
            <person name="Felgner P.L."/>
            <person name="Bethony J."/>
            <person name="Hawdon J.M."/>
            <person name="Gasser R.B."/>
            <person name="Loukas A."/>
            <person name="Mitreva M."/>
        </authorList>
    </citation>
    <scope>NUCLEOTIDE SEQUENCE [LARGE SCALE GENOMIC DNA]</scope>
</reference>
<gene>
    <name evidence="2" type="ORF">NECAME_11294</name>
</gene>